<dbReference type="SUPFAM" id="SSF53098">
    <property type="entry name" value="Ribonuclease H-like"/>
    <property type="match status" value="1"/>
</dbReference>
<name>A0A7J8WMG5_GOSAI</name>
<dbReference type="PANTHER" id="PTHR47723:SF19">
    <property type="entry name" value="POLYNUCLEOTIDYL TRANSFERASE, RIBONUCLEASE H-LIKE SUPERFAMILY PROTEIN"/>
    <property type="match status" value="1"/>
</dbReference>
<dbReference type="InterPro" id="IPR012337">
    <property type="entry name" value="RNaseH-like_sf"/>
</dbReference>
<dbReference type="AlphaFoldDB" id="A0A7J8WMG5"/>
<dbReference type="GO" id="GO:0003676">
    <property type="term" value="F:nucleic acid binding"/>
    <property type="evidence" value="ECO:0007669"/>
    <property type="project" value="InterPro"/>
</dbReference>
<dbReference type="InterPro" id="IPR036397">
    <property type="entry name" value="RNaseH_sf"/>
</dbReference>
<accession>A0A7J8WMG5</accession>
<feature type="non-terminal residue" evidence="2">
    <location>
        <position position="1"/>
    </location>
</feature>
<comment type="caution">
    <text evidence="2">The sequence shown here is derived from an EMBL/GenBank/DDBJ whole genome shotgun (WGS) entry which is preliminary data.</text>
</comment>
<evidence type="ECO:0000313" key="3">
    <source>
        <dbReference type="Proteomes" id="UP000593577"/>
    </source>
</evidence>
<dbReference type="Proteomes" id="UP000593577">
    <property type="component" value="Unassembled WGS sequence"/>
</dbReference>
<keyword evidence="3" id="KW-1185">Reference proteome</keyword>
<dbReference type="PANTHER" id="PTHR47723">
    <property type="entry name" value="OS05G0353850 PROTEIN"/>
    <property type="match status" value="1"/>
</dbReference>
<protein>
    <recommendedName>
        <fullName evidence="1">RNase H type-1 domain-containing protein</fullName>
    </recommendedName>
</protein>
<dbReference type="GO" id="GO:0004523">
    <property type="term" value="F:RNA-DNA hybrid ribonuclease activity"/>
    <property type="evidence" value="ECO:0007669"/>
    <property type="project" value="InterPro"/>
</dbReference>
<evidence type="ECO:0000259" key="1">
    <source>
        <dbReference type="Pfam" id="PF13456"/>
    </source>
</evidence>
<gene>
    <name evidence="2" type="ORF">Goari_017375</name>
</gene>
<feature type="domain" description="RNase H type-1" evidence="1">
    <location>
        <begin position="10"/>
        <end position="119"/>
    </location>
</feature>
<organism evidence="2 3">
    <name type="scientific">Gossypium aridum</name>
    <name type="common">American cotton</name>
    <name type="synonym">Erioxylum aridum</name>
    <dbReference type="NCBI Taxonomy" id="34290"/>
    <lineage>
        <taxon>Eukaryota</taxon>
        <taxon>Viridiplantae</taxon>
        <taxon>Streptophyta</taxon>
        <taxon>Embryophyta</taxon>
        <taxon>Tracheophyta</taxon>
        <taxon>Spermatophyta</taxon>
        <taxon>Magnoliopsida</taxon>
        <taxon>eudicotyledons</taxon>
        <taxon>Gunneridae</taxon>
        <taxon>Pentapetalae</taxon>
        <taxon>rosids</taxon>
        <taxon>malvids</taxon>
        <taxon>Malvales</taxon>
        <taxon>Malvaceae</taxon>
        <taxon>Malvoideae</taxon>
        <taxon>Gossypium</taxon>
    </lineage>
</organism>
<dbReference type="Pfam" id="PF13456">
    <property type="entry name" value="RVT_3"/>
    <property type="match status" value="1"/>
</dbReference>
<proteinExistence type="predicted"/>
<dbReference type="Gene3D" id="3.30.420.10">
    <property type="entry name" value="Ribonuclease H-like superfamily/Ribonuclease H"/>
    <property type="match status" value="1"/>
</dbReference>
<evidence type="ECO:0000313" key="2">
    <source>
        <dbReference type="EMBL" id="MBA0675854.1"/>
    </source>
</evidence>
<dbReference type="InterPro" id="IPR044730">
    <property type="entry name" value="RNase_H-like_dom_plant"/>
</dbReference>
<dbReference type="CDD" id="cd06222">
    <property type="entry name" value="RNase_H_like"/>
    <property type="match status" value="1"/>
</dbReference>
<dbReference type="InterPro" id="IPR053151">
    <property type="entry name" value="RNase_H-like"/>
</dbReference>
<dbReference type="EMBL" id="JABFAA010000002">
    <property type="protein sequence ID" value="MBA0675854.1"/>
    <property type="molecule type" value="Genomic_DNA"/>
</dbReference>
<reference evidence="2 3" key="1">
    <citation type="journal article" date="2019" name="Genome Biol. Evol.">
        <title>Insights into the evolution of the New World diploid cottons (Gossypium, subgenus Houzingenia) based on genome sequencing.</title>
        <authorList>
            <person name="Grover C.E."/>
            <person name="Arick M.A. 2nd"/>
            <person name="Thrash A."/>
            <person name="Conover J.L."/>
            <person name="Sanders W.S."/>
            <person name="Peterson D.G."/>
            <person name="Frelichowski J.E."/>
            <person name="Scheffler J.A."/>
            <person name="Scheffler B.E."/>
            <person name="Wendel J.F."/>
        </authorList>
    </citation>
    <scope>NUCLEOTIDE SEQUENCE [LARGE SCALE GENOMIC DNA]</scope>
    <source>
        <strain evidence="2">185</strain>
        <tissue evidence="2">Leaf</tissue>
    </source>
</reference>
<sequence length="149" mass="16767">MPDRWIQLCTDGAVQVDSRTTAAGSVLRHGNGEWIIGYNKFLCECFLDGLALIQDRRYTGVMIQMDNIEIVKAIQNSSSTVLNSTLIKQIHQLLANVGLWVLQYIPREINKITDSIAKMVFDTRQAQGARTFNVKYYGAVADGRSDNRK</sequence>
<dbReference type="InterPro" id="IPR002156">
    <property type="entry name" value="RNaseH_domain"/>
</dbReference>